<evidence type="ECO:0008006" key="3">
    <source>
        <dbReference type="Google" id="ProtNLM"/>
    </source>
</evidence>
<comment type="caution">
    <text evidence="1">The sequence shown here is derived from an EMBL/GenBank/DDBJ whole genome shotgun (WGS) entry which is preliminary data.</text>
</comment>
<organism evidence="1 2">
    <name type="scientific">Olivibacter jilunii</name>
    <dbReference type="NCBI Taxonomy" id="985016"/>
    <lineage>
        <taxon>Bacteria</taxon>
        <taxon>Pseudomonadati</taxon>
        <taxon>Bacteroidota</taxon>
        <taxon>Sphingobacteriia</taxon>
        <taxon>Sphingobacteriales</taxon>
        <taxon>Sphingobacteriaceae</taxon>
        <taxon>Olivibacter</taxon>
    </lineage>
</organism>
<reference evidence="2" key="1">
    <citation type="journal article" date="2019" name="Int. J. Syst. Evol. Microbiol.">
        <title>The Global Catalogue of Microorganisms (GCM) 10K type strain sequencing project: providing services to taxonomists for standard genome sequencing and annotation.</title>
        <authorList>
            <consortium name="The Broad Institute Genomics Platform"/>
            <consortium name="The Broad Institute Genome Sequencing Center for Infectious Disease"/>
            <person name="Wu L."/>
            <person name="Ma J."/>
        </authorList>
    </citation>
    <scope>NUCLEOTIDE SEQUENCE [LARGE SCALE GENOMIC DNA]</scope>
    <source>
        <strain evidence="2">KCTC 23098</strain>
    </source>
</reference>
<evidence type="ECO:0000313" key="1">
    <source>
        <dbReference type="EMBL" id="MFD2965416.1"/>
    </source>
</evidence>
<dbReference type="Proteomes" id="UP001597560">
    <property type="component" value="Unassembled WGS sequence"/>
</dbReference>
<sequence>RMIGHYLAKNDIPFVLVVSKDGMQRETELVDSKYNSQKIEHLGFNLINANDKNSLLRINRELRDGKNILVYVDGNTGTGNDLTGRNLLSIPFLNQRIKIRAGAAFISYISNTPIYPVVSTRQWKLVPCLGFFPPILPNKERNRQIFIEQAISRIYKYLENAVSEKPWQWETWLHLHEHADIVNPIAEQISEPIVTETKKKRLVKFNKEDYSFFSIAGKYFLFRKRDYQCFGIERWLYQRLEQIYRRDYPFTVPLLQRNHMKDLITNRVVLEI</sequence>
<proteinExistence type="predicted"/>
<accession>A0ABW6BBA6</accession>
<feature type="non-terminal residue" evidence="1">
    <location>
        <position position="1"/>
    </location>
</feature>
<evidence type="ECO:0000313" key="2">
    <source>
        <dbReference type="Proteomes" id="UP001597560"/>
    </source>
</evidence>
<protein>
    <recommendedName>
        <fullName evidence="3">Lauroyl/myristoyl acyltransferase</fullName>
    </recommendedName>
</protein>
<gene>
    <name evidence="1" type="ORF">ACFS6J_26685</name>
</gene>
<keyword evidence="2" id="KW-1185">Reference proteome</keyword>
<dbReference type="EMBL" id="JBHUPA010000035">
    <property type="protein sequence ID" value="MFD2965416.1"/>
    <property type="molecule type" value="Genomic_DNA"/>
</dbReference>
<name>A0ABW6BBA6_9SPHI</name>
<dbReference type="RefSeq" id="WP_377613385.1">
    <property type="nucleotide sequence ID" value="NZ_JBHUPA010000035.1"/>
</dbReference>